<evidence type="ECO:0000313" key="4">
    <source>
        <dbReference type="Proteomes" id="UP000320239"/>
    </source>
</evidence>
<dbReference type="AlphaFoldDB" id="A0A561VMI2"/>
<keyword evidence="4" id="KW-1185">Reference proteome</keyword>
<dbReference type="RefSeq" id="WP_164466001.1">
    <property type="nucleotide sequence ID" value="NZ_BOMX01000088.1"/>
</dbReference>
<dbReference type="InterPro" id="IPR041581">
    <property type="entry name" value="Glyoxalase_6"/>
</dbReference>
<gene>
    <name evidence="3" type="ORF">FHX34_105697</name>
</gene>
<accession>A0A561VMI2</accession>
<feature type="region of interest" description="Disordered" evidence="1">
    <location>
        <begin position="1"/>
        <end position="65"/>
    </location>
</feature>
<evidence type="ECO:0000259" key="2">
    <source>
        <dbReference type="Pfam" id="PF18029"/>
    </source>
</evidence>
<dbReference type="Proteomes" id="UP000320239">
    <property type="component" value="Unassembled WGS sequence"/>
</dbReference>
<evidence type="ECO:0000313" key="3">
    <source>
        <dbReference type="EMBL" id="TWG12829.1"/>
    </source>
</evidence>
<sequence length="102" mass="10760">MASPVSAVAAGGRDPVPDSAAEPHHRRRLPSPGLRDLAGHLAPDAAPRVSANGYGDPEPHRRQRLSQVERLVSLGATRLRVDEHGVVVLADPDGNEFGVLPP</sequence>
<dbReference type="InterPro" id="IPR029068">
    <property type="entry name" value="Glyas_Bleomycin-R_OHBP_Dase"/>
</dbReference>
<organism evidence="3 4">
    <name type="scientific">Actinoplanes teichomyceticus</name>
    <dbReference type="NCBI Taxonomy" id="1867"/>
    <lineage>
        <taxon>Bacteria</taxon>
        <taxon>Bacillati</taxon>
        <taxon>Actinomycetota</taxon>
        <taxon>Actinomycetes</taxon>
        <taxon>Micromonosporales</taxon>
        <taxon>Micromonosporaceae</taxon>
        <taxon>Actinoplanes</taxon>
    </lineage>
</organism>
<name>A0A561VMI2_ACTTI</name>
<feature type="domain" description="Glyoxalase-like" evidence="2">
    <location>
        <begin position="66"/>
        <end position="99"/>
    </location>
</feature>
<reference evidence="3 4" key="1">
    <citation type="submission" date="2019-06" db="EMBL/GenBank/DDBJ databases">
        <title>Sequencing the genomes of 1000 actinobacteria strains.</title>
        <authorList>
            <person name="Klenk H.-P."/>
        </authorList>
    </citation>
    <scope>NUCLEOTIDE SEQUENCE [LARGE SCALE GENOMIC DNA]</scope>
    <source>
        <strain evidence="3 4">DSM 43866</strain>
    </source>
</reference>
<dbReference type="Gene3D" id="3.10.180.10">
    <property type="entry name" value="2,3-Dihydroxybiphenyl 1,2-Dioxygenase, domain 1"/>
    <property type="match status" value="1"/>
</dbReference>
<protein>
    <recommendedName>
        <fullName evidence="2">Glyoxalase-like domain-containing protein</fullName>
    </recommendedName>
</protein>
<comment type="caution">
    <text evidence="3">The sequence shown here is derived from an EMBL/GenBank/DDBJ whole genome shotgun (WGS) entry which is preliminary data.</text>
</comment>
<dbReference type="Pfam" id="PF18029">
    <property type="entry name" value="Glyoxalase_6"/>
    <property type="match status" value="1"/>
</dbReference>
<proteinExistence type="predicted"/>
<evidence type="ECO:0000256" key="1">
    <source>
        <dbReference type="SAM" id="MobiDB-lite"/>
    </source>
</evidence>
<dbReference type="EMBL" id="VIWY01000005">
    <property type="protein sequence ID" value="TWG12829.1"/>
    <property type="molecule type" value="Genomic_DNA"/>
</dbReference>